<keyword evidence="15" id="KW-1185">Reference proteome</keyword>
<reference evidence="14 15" key="1">
    <citation type="submission" date="2017-05" db="EMBL/GenBank/DDBJ databases">
        <authorList>
            <person name="Varghese N."/>
            <person name="Submissions S."/>
        </authorList>
    </citation>
    <scope>NUCLEOTIDE SEQUENCE [LARGE SCALE GENOMIC DNA]</scope>
    <source>
        <strain evidence="14 15">DSM 27040</strain>
    </source>
</reference>
<dbReference type="SUPFAM" id="SSF52540">
    <property type="entry name" value="P-loop containing nucleoside triphosphate hydrolases"/>
    <property type="match status" value="2"/>
</dbReference>
<dbReference type="NCBIfam" id="TIGR00174">
    <property type="entry name" value="miaA"/>
    <property type="match status" value="1"/>
</dbReference>
<dbReference type="InterPro" id="IPR039657">
    <property type="entry name" value="Dimethylallyltransferase"/>
</dbReference>
<dbReference type="Proteomes" id="UP000319040">
    <property type="component" value="Unassembled WGS sequence"/>
</dbReference>
<comment type="caution">
    <text evidence="10">Lacks conserved residue(s) required for the propagation of feature annotation.</text>
</comment>
<evidence type="ECO:0000256" key="10">
    <source>
        <dbReference type="HAMAP-Rule" id="MF_00185"/>
    </source>
</evidence>
<dbReference type="PANTHER" id="PTHR11088">
    <property type="entry name" value="TRNA DIMETHYLALLYLTRANSFERASE"/>
    <property type="match status" value="1"/>
</dbReference>
<dbReference type="EC" id="2.5.1.75" evidence="10"/>
<evidence type="ECO:0000256" key="3">
    <source>
        <dbReference type="ARBA" id="ARBA00005842"/>
    </source>
</evidence>
<feature type="site" description="Interaction with substrate tRNA" evidence="10">
    <location>
        <position position="131"/>
    </location>
</feature>
<sequence length="313" mass="36226">MRHSNKYNLVVVLGPTASGKTALAASLAHHINGEIISADSRQVYKHMNLGTGKDYDEYIVNGQHVPYHLIDIAEPGYKYNVYEYQRDFFKAFGDIRDRNKFPLMCGGTGMYIEAVLSGFKMIQVPSNPQLREDLENKSLAELTELLQSMKRLHNTTEVDTKKRAIRAIEIEVYYQDNPQIEVKLPQLNPLIIGVDIERELRRKKITKRLTERLQEGMTDEVEGILDSGVNPKDLIYYGLEYKYVTQYIIGEISYAQMFERLNIAIHQFAKRQMTWFRKMERSGFNIQWLSAESSLESRLQKIEDLLFNSSLSV</sequence>
<dbReference type="InterPro" id="IPR027417">
    <property type="entry name" value="P-loop_NTPase"/>
</dbReference>
<proteinExistence type="inferred from homology"/>
<evidence type="ECO:0000313" key="15">
    <source>
        <dbReference type="Proteomes" id="UP000319040"/>
    </source>
</evidence>
<dbReference type="AlphaFoldDB" id="A0A521E362"/>
<dbReference type="RefSeq" id="WP_142534034.1">
    <property type="nucleotide sequence ID" value="NZ_FXTB01000007.1"/>
</dbReference>
<evidence type="ECO:0000256" key="8">
    <source>
        <dbReference type="ARBA" id="ARBA00022842"/>
    </source>
</evidence>
<gene>
    <name evidence="10" type="primary">miaA</name>
    <name evidence="14" type="ORF">SAMN06265379_107160</name>
</gene>
<keyword evidence="5 10" id="KW-0819">tRNA processing</keyword>
<dbReference type="Gene3D" id="3.40.50.300">
    <property type="entry name" value="P-loop containing nucleotide triphosphate hydrolases"/>
    <property type="match status" value="2"/>
</dbReference>
<feature type="region of interest" description="Interaction with substrate tRNA" evidence="10">
    <location>
        <begin position="39"/>
        <end position="42"/>
    </location>
</feature>
<comment type="subunit">
    <text evidence="10">Monomer.</text>
</comment>
<comment type="cofactor">
    <cofactor evidence="1 10">
        <name>Mg(2+)</name>
        <dbReference type="ChEBI" id="CHEBI:18420"/>
    </cofactor>
</comment>
<evidence type="ECO:0000256" key="5">
    <source>
        <dbReference type="ARBA" id="ARBA00022694"/>
    </source>
</evidence>
<dbReference type="InterPro" id="IPR018022">
    <property type="entry name" value="IPT"/>
</dbReference>
<keyword evidence="8 10" id="KW-0460">Magnesium</keyword>
<dbReference type="GO" id="GO:0005524">
    <property type="term" value="F:ATP binding"/>
    <property type="evidence" value="ECO:0007669"/>
    <property type="project" value="UniProtKB-UniRule"/>
</dbReference>
<dbReference type="EMBL" id="FXTB01000007">
    <property type="protein sequence ID" value="SMO78394.1"/>
    <property type="molecule type" value="Genomic_DNA"/>
</dbReference>
<evidence type="ECO:0000256" key="12">
    <source>
        <dbReference type="RuleBase" id="RU003784"/>
    </source>
</evidence>
<dbReference type="GO" id="GO:0052381">
    <property type="term" value="F:tRNA dimethylallyltransferase activity"/>
    <property type="evidence" value="ECO:0007669"/>
    <property type="project" value="UniProtKB-UniRule"/>
</dbReference>
<dbReference type="HAMAP" id="MF_00185">
    <property type="entry name" value="IPP_trans"/>
    <property type="match status" value="1"/>
</dbReference>
<evidence type="ECO:0000256" key="2">
    <source>
        <dbReference type="ARBA" id="ARBA00003213"/>
    </source>
</evidence>
<feature type="binding site" evidence="10">
    <location>
        <begin position="14"/>
        <end position="21"/>
    </location>
    <ligand>
        <name>ATP</name>
        <dbReference type="ChEBI" id="CHEBI:30616"/>
    </ligand>
</feature>
<protein>
    <recommendedName>
        <fullName evidence="10">tRNA dimethylallyltransferase</fullName>
        <ecNumber evidence="10">2.5.1.75</ecNumber>
    </recommendedName>
    <alternativeName>
        <fullName evidence="10">Dimethylallyl diphosphate:tRNA dimethylallyltransferase</fullName>
        <shortName evidence="10">DMAPP:tRNA dimethylallyltransferase</shortName>
        <shortName evidence="10">DMATase</shortName>
    </alternativeName>
    <alternativeName>
        <fullName evidence="10">Isopentenyl-diphosphate:tRNA isopentenyltransferase</fullName>
        <shortName evidence="10">IPP transferase</shortName>
        <shortName evidence="10">IPPT</shortName>
        <shortName evidence="10">IPTase</shortName>
    </alternativeName>
</protein>
<dbReference type="GO" id="GO:0006400">
    <property type="term" value="P:tRNA modification"/>
    <property type="evidence" value="ECO:0007669"/>
    <property type="project" value="TreeGrafter"/>
</dbReference>
<evidence type="ECO:0000256" key="11">
    <source>
        <dbReference type="RuleBase" id="RU003783"/>
    </source>
</evidence>
<dbReference type="OrthoDB" id="9776390at2"/>
<keyword evidence="4 10" id="KW-0808">Transferase</keyword>
<comment type="catalytic activity">
    <reaction evidence="9 10 11">
        <text>adenosine(37) in tRNA + dimethylallyl diphosphate = N(6)-dimethylallyladenosine(37) in tRNA + diphosphate</text>
        <dbReference type="Rhea" id="RHEA:26482"/>
        <dbReference type="Rhea" id="RHEA-COMP:10162"/>
        <dbReference type="Rhea" id="RHEA-COMP:10375"/>
        <dbReference type="ChEBI" id="CHEBI:33019"/>
        <dbReference type="ChEBI" id="CHEBI:57623"/>
        <dbReference type="ChEBI" id="CHEBI:74411"/>
        <dbReference type="ChEBI" id="CHEBI:74415"/>
        <dbReference type="EC" id="2.5.1.75"/>
    </reaction>
</comment>
<dbReference type="Pfam" id="PF01715">
    <property type="entry name" value="IPPT"/>
    <property type="match status" value="1"/>
</dbReference>
<evidence type="ECO:0000256" key="7">
    <source>
        <dbReference type="ARBA" id="ARBA00022840"/>
    </source>
</evidence>
<keyword evidence="6 10" id="KW-0547">Nucleotide-binding</keyword>
<feature type="binding site" evidence="10">
    <location>
        <begin position="16"/>
        <end position="21"/>
    </location>
    <ligand>
        <name>substrate</name>
    </ligand>
</feature>
<evidence type="ECO:0000256" key="13">
    <source>
        <dbReference type="RuleBase" id="RU003785"/>
    </source>
</evidence>
<dbReference type="PANTHER" id="PTHR11088:SF60">
    <property type="entry name" value="TRNA DIMETHYLALLYLTRANSFERASE"/>
    <property type="match status" value="1"/>
</dbReference>
<name>A0A521E362_SACCC</name>
<comment type="function">
    <text evidence="2 10 12">Catalyzes the transfer of a dimethylallyl group onto the adenine at position 37 in tRNAs that read codons beginning with uridine, leading to the formation of N6-(dimethylallyl)adenosine (i(6)A).</text>
</comment>
<evidence type="ECO:0000256" key="6">
    <source>
        <dbReference type="ARBA" id="ARBA00022741"/>
    </source>
</evidence>
<feature type="site" description="Interaction with substrate tRNA" evidence="10">
    <location>
        <position position="108"/>
    </location>
</feature>
<accession>A0A521E362</accession>
<evidence type="ECO:0000256" key="9">
    <source>
        <dbReference type="ARBA" id="ARBA00049563"/>
    </source>
</evidence>
<evidence type="ECO:0000313" key="14">
    <source>
        <dbReference type="EMBL" id="SMO78394.1"/>
    </source>
</evidence>
<evidence type="ECO:0000256" key="4">
    <source>
        <dbReference type="ARBA" id="ARBA00022679"/>
    </source>
</evidence>
<keyword evidence="7 10" id="KW-0067">ATP-binding</keyword>
<organism evidence="14 15">
    <name type="scientific">Saccharicrinis carchari</name>
    <dbReference type="NCBI Taxonomy" id="1168039"/>
    <lineage>
        <taxon>Bacteria</taxon>
        <taxon>Pseudomonadati</taxon>
        <taxon>Bacteroidota</taxon>
        <taxon>Bacteroidia</taxon>
        <taxon>Marinilabiliales</taxon>
        <taxon>Marinilabiliaceae</taxon>
        <taxon>Saccharicrinis</taxon>
    </lineage>
</organism>
<comment type="similarity">
    <text evidence="3 10 13">Belongs to the IPP transferase family.</text>
</comment>
<evidence type="ECO:0000256" key="1">
    <source>
        <dbReference type="ARBA" id="ARBA00001946"/>
    </source>
</evidence>